<organism evidence="2 3">
    <name type="scientific">Rangifer tarandus platyrhynchus</name>
    <name type="common">Svalbard reindeer</name>
    <dbReference type="NCBI Taxonomy" id="3082113"/>
    <lineage>
        <taxon>Eukaryota</taxon>
        <taxon>Metazoa</taxon>
        <taxon>Chordata</taxon>
        <taxon>Craniata</taxon>
        <taxon>Vertebrata</taxon>
        <taxon>Euteleostomi</taxon>
        <taxon>Mammalia</taxon>
        <taxon>Eutheria</taxon>
        <taxon>Laurasiatheria</taxon>
        <taxon>Artiodactyla</taxon>
        <taxon>Ruminantia</taxon>
        <taxon>Pecora</taxon>
        <taxon>Cervidae</taxon>
        <taxon>Odocoileinae</taxon>
        <taxon>Rangifer</taxon>
    </lineage>
</organism>
<proteinExistence type="predicted"/>
<dbReference type="EMBL" id="OX459945">
    <property type="protein sequence ID" value="CAI9179553.1"/>
    <property type="molecule type" value="Genomic_DNA"/>
</dbReference>
<feature type="region of interest" description="Disordered" evidence="1">
    <location>
        <begin position="1"/>
        <end position="92"/>
    </location>
</feature>
<reference evidence="2" key="1">
    <citation type="submission" date="2023-04" db="EMBL/GenBank/DDBJ databases">
        <authorList>
            <consortium name="ELIXIR-Norway"/>
        </authorList>
    </citation>
    <scope>NUCLEOTIDE SEQUENCE [LARGE SCALE GENOMIC DNA]</scope>
</reference>
<dbReference type="Proteomes" id="UP001176941">
    <property type="component" value="Chromosome 9"/>
</dbReference>
<sequence length="179" mass="18024">MTGGSPALVTEGLPALQGGGRSYERVSLSSLQAPRPSGRQFPAPRSVRPLGPSLSPPPHFLCGPAGGGGPPAPPGGWPGGAGRAPGGSGSECRRWEGPAGCAPGTWPRCLRHCPHLAGWSPRDSQPSGLAPLSPVWSLLPEAIAAPGPPPTPRPHAHSLGLGFICLGEAGATRLPPVRP</sequence>
<accession>A0ABN9A3X2</accession>
<evidence type="ECO:0000256" key="1">
    <source>
        <dbReference type="SAM" id="MobiDB-lite"/>
    </source>
</evidence>
<evidence type="ECO:0000313" key="2">
    <source>
        <dbReference type="EMBL" id="CAI9179553.1"/>
    </source>
</evidence>
<keyword evidence="3" id="KW-1185">Reference proteome</keyword>
<protein>
    <submittedName>
        <fullName evidence="2">Uncharacterized protein</fullName>
    </submittedName>
</protein>
<gene>
    <name evidence="2" type="ORF">MRATA1EN1_LOCUS28515</name>
</gene>
<feature type="compositionally biased region" description="Gly residues" evidence="1">
    <location>
        <begin position="77"/>
        <end position="89"/>
    </location>
</feature>
<name>A0ABN9A3X2_RANTA</name>
<evidence type="ECO:0000313" key="3">
    <source>
        <dbReference type="Proteomes" id="UP001176941"/>
    </source>
</evidence>